<dbReference type="InterPro" id="IPR036770">
    <property type="entry name" value="Ankyrin_rpt-contain_sf"/>
</dbReference>
<reference evidence="5 6" key="1">
    <citation type="submission" date="2019-01" db="EMBL/GenBank/DDBJ databases">
        <title>A draft genome assembly of the solar-powered sea slug Elysia chlorotica.</title>
        <authorList>
            <person name="Cai H."/>
            <person name="Li Q."/>
            <person name="Fang X."/>
            <person name="Li J."/>
            <person name="Curtis N.E."/>
            <person name="Altenburger A."/>
            <person name="Shibata T."/>
            <person name="Feng M."/>
            <person name="Maeda T."/>
            <person name="Schwartz J.A."/>
            <person name="Shigenobu S."/>
            <person name="Lundholm N."/>
            <person name="Nishiyama T."/>
            <person name="Yang H."/>
            <person name="Hasebe M."/>
            <person name="Li S."/>
            <person name="Pierce S.K."/>
            <person name="Wang J."/>
        </authorList>
    </citation>
    <scope>NUCLEOTIDE SEQUENCE [LARGE SCALE GENOMIC DNA]</scope>
    <source>
        <strain evidence="5">EC2010</strain>
        <tissue evidence="5">Whole organism of an adult</tissue>
    </source>
</reference>
<keyword evidence="2 3" id="KW-0040">ANK repeat</keyword>
<dbReference type="PRINTS" id="PR01415">
    <property type="entry name" value="ANKYRIN"/>
</dbReference>
<feature type="repeat" description="ANK" evidence="3">
    <location>
        <begin position="704"/>
        <end position="736"/>
    </location>
</feature>
<keyword evidence="1" id="KW-0677">Repeat</keyword>
<feature type="repeat" description="ANK" evidence="3">
    <location>
        <begin position="535"/>
        <end position="567"/>
    </location>
</feature>
<dbReference type="OrthoDB" id="6064453at2759"/>
<feature type="region of interest" description="Disordered" evidence="4">
    <location>
        <begin position="1"/>
        <end position="24"/>
    </location>
</feature>
<evidence type="ECO:0000256" key="4">
    <source>
        <dbReference type="SAM" id="MobiDB-lite"/>
    </source>
</evidence>
<dbReference type="Pfam" id="PF12796">
    <property type="entry name" value="Ank_2"/>
    <property type="match status" value="4"/>
</dbReference>
<dbReference type="Gene3D" id="1.25.40.20">
    <property type="entry name" value="Ankyrin repeat-containing domain"/>
    <property type="match status" value="6"/>
</dbReference>
<sequence length="987" mass="109015">MSSMKASKRKATDSDNDEGPKSKKAPLCLTTNARLAKAADCGDIMVVRNILQKKDQKLSSSCLSVTLLKAVKEGKKQIVQLLLNHAECVRLDSETGAKALISAAKHGYLDIVKILIRKGAPVDGQDATGKTALMAAVENSCCFDLVLYLLRICQADINRQDSQGRTALMMAVDHWDYETVQMFFTGRHDEARFSCDEGIQDKAGHTAHDLALKNGSADLLNVLSEGRRKRMSPLSVAAGRNDFDLVRKLVEVYPACVKPLIFGEAPLTAAMHGLDGDSKVWDGKIHCSLELMDYLLKAGVCVDKPHQCGHTPLIFAASAGSEQAVKMILSRKPLLNIESYEGTLLVTALKAAARKGWTGIVELLIEAGAQLLEYYEKATALHLAIAGGHRTCVQVLLKHWPTLSDADIRLLDQHAMLDILMEVKDRWHELMKDLSVRQSLLCKAVQVRSYELVAALVGQGALVNWCCKASQNLCPLFMALDDSRMLKVLLDLGADINICVHPSGHTPLMHAAVKNDVPLVETLLSFNADKCVESKDHTALTLACQKNKIEVVTALLRHGVDVNQVTQSKQSALWCSLQAKNLALTELLIKHGADVNFAGAGMVTILMQALRHCPAEFAELILRTGAEVNDEDENGDTALFHALRAHTLFKGEKVSLLLQYGANVNHNNLSLRSPLMVAAGLDRNLYVFKVLLASQPQVNAQDVDGETALHIAVQRCDEKKLKMLVSSGAEMNIHDRDYRQPLMVAFKDLNWRIMKALLSLGASTNYQRCESVRRKWKSDLDSQLQTFCTYDPSYERSVAFNKCVQVLLKAGCSLREADSYILDKFLGTCINEGESKTVRMLVQSGLGPNPLDLSCLPETFLKKFIMDAVSVNNFKVSPLCTAILVRRRKIVAMLARACFYHQGDAKVLQNPKMKEKLDDLFLAGPQANPSLLQELCPKNWSLRTWSKLAVQRAVGFGQGREDRVRTLPIPHRLQDELLFKNISVAKT</sequence>
<evidence type="ECO:0000313" key="5">
    <source>
        <dbReference type="EMBL" id="RUS74442.1"/>
    </source>
</evidence>
<evidence type="ECO:0000256" key="3">
    <source>
        <dbReference type="PROSITE-ProRule" id="PRU00023"/>
    </source>
</evidence>
<feature type="repeat" description="ANK" evidence="3">
    <location>
        <begin position="503"/>
        <end position="535"/>
    </location>
</feature>
<dbReference type="EMBL" id="RQTK01000831">
    <property type="protein sequence ID" value="RUS74442.1"/>
    <property type="molecule type" value="Genomic_DNA"/>
</dbReference>
<proteinExistence type="predicted"/>
<dbReference type="STRING" id="188477.A0A433SYR2"/>
<dbReference type="PANTHER" id="PTHR24198:SF165">
    <property type="entry name" value="ANKYRIN REPEAT-CONTAINING PROTEIN-RELATED"/>
    <property type="match status" value="1"/>
</dbReference>
<feature type="repeat" description="ANK" evidence="3">
    <location>
        <begin position="95"/>
        <end position="127"/>
    </location>
</feature>
<evidence type="ECO:0000256" key="1">
    <source>
        <dbReference type="ARBA" id="ARBA00022737"/>
    </source>
</evidence>
<dbReference type="PROSITE" id="PS50297">
    <property type="entry name" value="ANK_REP_REGION"/>
    <property type="match status" value="4"/>
</dbReference>
<evidence type="ECO:0000256" key="2">
    <source>
        <dbReference type="ARBA" id="ARBA00023043"/>
    </source>
</evidence>
<comment type="caution">
    <text evidence="5">The sequence shown here is derived from an EMBL/GenBank/DDBJ whole genome shotgun (WGS) entry which is preliminary data.</text>
</comment>
<feature type="compositionally biased region" description="Basic and acidic residues" evidence="4">
    <location>
        <begin position="10"/>
        <end position="21"/>
    </location>
</feature>
<gene>
    <name evidence="5" type="ORF">EGW08_017807</name>
</gene>
<accession>A0A433SYR2</accession>
<dbReference type="Proteomes" id="UP000271974">
    <property type="component" value="Unassembled WGS sequence"/>
</dbReference>
<evidence type="ECO:0000313" key="6">
    <source>
        <dbReference type="Proteomes" id="UP000271974"/>
    </source>
</evidence>
<name>A0A433SYR2_ELYCH</name>
<protein>
    <submittedName>
        <fullName evidence="5">Uncharacterized protein</fullName>
    </submittedName>
</protein>
<dbReference type="SUPFAM" id="SSF48403">
    <property type="entry name" value="Ankyrin repeat"/>
    <property type="match status" value="2"/>
</dbReference>
<dbReference type="SMART" id="SM00248">
    <property type="entry name" value="ANK"/>
    <property type="match status" value="19"/>
</dbReference>
<keyword evidence="6" id="KW-1185">Reference proteome</keyword>
<organism evidence="5 6">
    <name type="scientific">Elysia chlorotica</name>
    <name type="common">Eastern emerald elysia</name>
    <name type="synonym">Sea slug</name>
    <dbReference type="NCBI Taxonomy" id="188477"/>
    <lineage>
        <taxon>Eukaryota</taxon>
        <taxon>Metazoa</taxon>
        <taxon>Spiralia</taxon>
        <taxon>Lophotrochozoa</taxon>
        <taxon>Mollusca</taxon>
        <taxon>Gastropoda</taxon>
        <taxon>Heterobranchia</taxon>
        <taxon>Euthyneura</taxon>
        <taxon>Panpulmonata</taxon>
        <taxon>Sacoglossa</taxon>
        <taxon>Placobranchoidea</taxon>
        <taxon>Plakobranchidae</taxon>
        <taxon>Elysia</taxon>
    </lineage>
</organism>
<dbReference type="PANTHER" id="PTHR24198">
    <property type="entry name" value="ANKYRIN REPEAT AND PROTEIN KINASE DOMAIN-CONTAINING PROTEIN"/>
    <property type="match status" value="1"/>
</dbReference>
<dbReference type="PROSITE" id="PS50088">
    <property type="entry name" value="ANK_REPEAT"/>
    <property type="match status" value="4"/>
</dbReference>
<dbReference type="InterPro" id="IPR002110">
    <property type="entry name" value="Ankyrin_rpt"/>
</dbReference>
<dbReference type="AlphaFoldDB" id="A0A433SYR2"/>